<dbReference type="InterPro" id="IPR025586">
    <property type="entry name" value="PcfJ"/>
</dbReference>
<proteinExistence type="predicted"/>
<evidence type="ECO:0000313" key="2">
    <source>
        <dbReference type="Proteomes" id="UP000269669"/>
    </source>
</evidence>
<dbReference type="OrthoDB" id="214484at2"/>
<organism evidence="1 2">
    <name type="scientific">Edaphobacter aggregans</name>
    <dbReference type="NCBI Taxonomy" id="570835"/>
    <lineage>
        <taxon>Bacteria</taxon>
        <taxon>Pseudomonadati</taxon>
        <taxon>Acidobacteriota</taxon>
        <taxon>Terriglobia</taxon>
        <taxon>Terriglobales</taxon>
        <taxon>Acidobacteriaceae</taxon>
        <taxon>Edaphobacter</taxon>
    </lineage>
</organism>
<name>A0A3R9NZN5_9BACT</name>
<protein>
    <submittedName>
        <fullName evidence="1">PcfJ-like protein</fullName>
    </submittedName>
</protein>
<evidence type="ECO:0000313" key="1">
    <source>
        <dbReference type="EMBL" id="RSL17572.1"/>
    </source>
</evidence>
<dbReference type="RefSeq" id="WP_125486050.1">
    <property type="nucleotide sequence ID" value="NZ_RSDW01000001.1"/>
</dbReference>
<dbReference type="Pfam" id="PF14284">
    <property type="entry name" value="PcfJ"/>
    <property type="match status" value="1"/>
</dbReference>
<gene>
    <name evidence="1" type="ORF">EDE15_3107</name>
</gene>
<comment type="caution">
    <text evidence="1">The sequence shown here is derived from an EMBL/GenBank/DDBJ whole genome shotgun (WGS) entry which is preliminary data.</text>
</comment>
<accession>A0A3R9NZN5</accession>
<keyword evidence="2" id="KW-1185">Reference proteome</keyword>
<dbReference type="EMBL" id="RSDW01000001">
    <property type="protein sequence ID" value="RSL17572.1"/>
    <property type="molecule type" value="Genomic_DNA"/>
</dbReference>
<dbReference type="AlphaFoldDB" id="A0A3R9NZN5"/>
<dbReference type="Proteomes" id="UP000269669">
    <property type="component" value="Unassembled WGS sequence"/>
</dbReference>
<sequence length="401" mass="45836">MSWSERFVRDHRRRTDCAIHHAYAELSFDTSVLEKFCELLHCARKRAARLFEAPIVNGRHSGVDTLVNLSRFRGAHIRPASDWAGSSSSWRPAVSSLARHLICEYRVPVFLASCWYATDSAADRKREWFIAHSNGVSFRSLDLPVVMTRKMEHIFLASQDHLPIEHAIRRAELLALGAPSELMRAILSTRLTTDLRHGKFWRTVWMFLIDNAGDVDPVHVGPMIDYIQAVRHERITIDTPDGTVRLDPPQPAFSMKGRTVQSMLRLVHTWHRSLGAGGAAYSWTRSPFEPFQVAEPSRDHPEMPRRWLMLELTNSAQLRSEGAALHHCVASYADRCYRGVSSIWSLRVWQGERVQHVLTVEVDPKRRTVVQARGRANRTASGKSLKLLQDWAVRERLKMAV</sequence>
<reference evidence="1 2" key="1">
    <citation type="submission" date="2018-12" db="EMBL/GenBank/DDBJ databases">
        <title>Sequencing of bacterial isolates from soil warming experiment in Harvard Forest, Massachusetts, USA.</title>
        <authorList>
            <person name="Deangelis K."/>
        </authorList>
    </citation>
    <scope>NUCLEOTIDE SEQUENCE [LARGE SCALE GENOMIC DNA]</scope>
    <source>
        <strain evidence="1 2">EB153</strain>
    </source>
</reference>